<evidence type="ECO:0000313" key="17">
    <source>
        <dbReference type="Proteomes" id="UP000011922"/>
    </source>
</evidence>
<keyword evidence="7" id="KW-0418">Kinase</keyword>
<keyword evidence="5" id="KW-0808">Transferase</keyword>
<feature type="coiled-coil region" evidence="10">
    <location>
        <begin position="274"/>
        <end position="301"/>
    </location>
</feature>
<dbReference type="PANTHER" id="PTHR43065">
    <property type="entry name" value="SENSOR HISTIDINE KINASE"/>
    <property type="match status" value="1"/>
</dbReference>
<dbReference type="PROSITE" id="PS50112">
    <property type="entry name" value="PAS"/>
    <property type="match status" value="1"/>
</dbReference>
<dbReference type="EMBL" id="AOSV01000019">
    <property type="protein sequence ID" value="EMG37313.1"/>
    <property type="molecule type" value="Genomic_DNA"/>
</dbReference>
<accession>M5Q2C8</accession>
<dbReference type="Gene3D" id="1.10.287.130">
    <property type="match status" value="1"/>
</dbReference>
<dbReference type="SUPFAM" id="SSF55874">
    <property type="entry name" value="ATPase domain of HSP90 chaperone/DNA topoisomerase II/histidine kinase"/>
    <property type="match status" value="1"/>
</dbReference>
<dbReference type="InterPro" id="IPR013767">
    <property type="entry name" value="PAS_fold"/>
</dbReference>
<dbReference type="InterPro" id="IPR013656">
    <property type="entry name" value="PAS_4"/>
</dbReference>
<dbReference type="Pfam" id="PF08448">
    <property type="entry name" value="PAS_4"/>
    <property type="match status" value="1"/>
</dbReference>
<evidence type="ECO:0000256" key="1">
    <source>
        <dbReference type="ARBA" id="ARBA00000085"/>
    </source>
</evidence>
<dbReference type="InterPro" id="IPR003594">
    <property type="entry name" value="HATPase_dom"/>
</dbReference>
<feature type="domain" description="HAMP" evidence="15">
    <location>
        <begin position="234"/>
        <end position="286"/>
    </location>
</feature>
<dbReference type="PROSITE" id="PS50109">
    <property type="entry name" value="HIS_KIN"/>
    <property type="match status" value="1"/>
</dbReference>
<dbReference type="Proteomes" id="UP000011922">
    <property type="component" value="Unassembled WGS sequence"/>
</dbReference>
<dbReference type="SUPFAM" id="SSF158472">
    <property type="entry name" value="HAMP domain-like"/>
    <property type="match status" value="1"/>
</dbReference>
<dbReference type="PATRIC" id="fig|1262666.3.peg.1847"/>
<comment type="caution">
    <text evidence="16">The sequence shown here is derived from an EMBL/GenBank/DDBJ whole genome shotgun (WGS) entry which is preliminary data.</text>
</comment>
<evidence type="ECO:0000256" key="6">
    <source>
        <dbReference type="ARBA" id="ARBA00022741"/>
    </source>
</evidence>
<evidence type="ECO:0000259" key="13">
    <source>
        <dbReference type="PROSITE" id="PS50112"/>
    </source>
</evidence>
<dbReference type="Gene3D" id="3.30.450.20">
    <property type="entry name" value="PAS domain"/>
    <property type="match status" value="2"/>
</dbReference>
<keyword evidence="6" id="KW-0547">Nucleotide-binding</keyword>
<dbReference type="Gene3D" id="6.10.340.10">
    <property type="match status" value="1"/>
</dbReference>
<dbReference type="GO" id="GO:0000155">
    <property type="term" value="F:phosphorelay sensor kinase activity"/>
    <property type="evidence" value="ECO:0007669"/>
    <property type="project" value="InterPro"/>
</dbReference>
<evidence type="ECO:0000259" key="15">
    <source>
        <dbReference type="PROSITE" id="PS50885"/>
    </source>
</evidence>
<dbReference type="InterPro" id="IPR000700">
    <property type="entry name" value="PAS-assoc_C"/>
</dbReference>
<dbReference type="GO" id="GO:0005524">
    <property type="term" value="F:ATP binding"/>
    <property type="evidence" value="ECO:0007669"/>
    <property type="project" value="UniProtKB-KW"/>
</dbReference>
<dbReference type="SMART" id="SM00304">
    <property type="entry name" value="HAMP"/>
    <property type="match status" value="1"/>
</dbReference>
<feature type="domain" description="PAC" evidence="14">
    <location>
        <begin position="360"/>
        <end position="412"/>
    </location>
</feature>
<comment type="subcellular location">
    <subcellularLocation>
        <location evidence="2">Membrane</location>
    </subcellularLocation>
</comment>
<proteinExistence type="predicted"/>
<evidence type="ECO:0000256" key="7">
    <source>
        <dbReference type="ARBA" id="ARBA00022777"/>
    </source>
</evidence>
<dbReference type="SUPFAM" id="SSF47384">
    <property type="entry name" value="Homodimeric domain of signal transducing histidine kinase"/>
    <property type="match status" value="1"/>
</dbReference>
<dbReference type="SUPFAM" id="SSF55785">
    <property type="entry name" value="PYP-like sensor domain (PAS domain)"/>
    <property type="match status" value="2"/>
</dbReference>
<evidence type="ECO:0000256" key="10">
    <source>
        <dbReference type="SAM" id="Coils"/>
    </source>
</evidence>
<dbReference type="SMART" id="SM00387">
    <property type="entry name" value="HATPase_c"/>
    <property type="match status" value="1"/>
</dbReference>
<dbReference type="Gene3D" id="3.30.565.10">
    <property type="entry name" value="Histidine kinase-like ATPase, C-terminal domain"/>
    <property type="match status" value="1"/>
</dbReference>
<evidence type="ECO:0000313" key="16">
    <source>
        <dbReference type="EMBL" id="EMG37313.1"/>
    </source>
</evidence>
<feature type="transmembrane region" description="Helical" evidence="11">
    <location>
        <begin position="214"/>
        <end position="236"/>
    </location>
</feature>
<keyword evidence="9" id="KW-0902">Two-component regulatory system</keyword>
<dbReference type="CDD" id="cd00082">
    <property type="entry name" value="HisKA"/>
    <property type="match status" value="1"/>
</dbReference>
<gene>
    <name evidence="16" type="ORF">PCS_01824</name>
</gene>
<keyword evidence="11" id="KW-0812">Transmembrane</keyword>
<evidence type="ECO:0000259" key="12">
    <source>
        <dbReference type="PROSITE" id="PS50109"/>
    </source>
</evidence>
<dbReference type="EC" id="2.7.13.3" evidence="3"/>
<dbReference type="InterPro" id="IPR036097">
    <property type="entry name" value="HisK_dim/P_sf"/>
</dbReference>
<dbReference type="GO" id="GO:0006355">
    <property type="term" value="P:regulation of DNA-templated transcription"/>
    <property type="evidence" value="ECO:0007669"/>
    <property type="project" value="InterPro"/>
</dbReference>
<organism evidence="16 17">
    <name type="scientific">Desulfocurvibacter africanus PCS</name>
    <dbReference type="NCBI Taxonomy" id="1262666"/>
    <lineage>
        <taxon>Bacteria</taxon>
        <taxon>Pseudomonadati</taxon>
        <taxon>Thermodesulfobacteriota</taxon>
        <taxon>Desulfovibrionia</taxon>
        <taxon>Desulfovibrionales</taxon>
        <taxon>Desulfovibrionaceae</taxon>
        <taxon>Desulfocurvibacter</taxon>
    </lineage>
</organism>
<dbReference type="CDD" id="cd00130">
    <property type="entry name" value="PAS"/>
    <property type="match status" value="1"/>
</dbReference>
<evidence type="ECO:0000256" key="3">
    <source>
        <dbReference type="ARBA" id="ARBA00012438"/>
    </source>
</evidence>
<dbReference type="Pfam" id="PF00989">
    <property type="entry name" value="PAS"/>
    <property type="match status" value="1"/>
</dbReference>
<feature type="domain" description="PAS" evidence="13">
    <location>
        <begin position="413"/>
        <end position="470"/>
    </location>
</feature>
<dbReference type="PROSITE" id="PS50113">
    <property type="entry name" value="PAC"/>
    <property type="match status" value="1"/>
</dbReference>
<dbReference type="RefSeq" id="WP_005986375.1">
    <property type="nucleotide sequence ID" value="NZ_AOSV01000019.1"/>
</dbReference>
<dbReference type="PROSITE" id="PS50885">
    <property type="entry name" value="HAMP"/>
    <property type="match status" value="1"/>
</dbReference>
<dbReference type="InterPro" id="IPR003660">
    <property type="entry name" value="HAMP_dom"/>
</dbReference>
<protein>
    <recommendedName>
        <fullName evidence="3">histidine kinase</fullName>
        <ecNumber evidence="3">2.7.13.3</ecNumber>
    </recommendedName>
</protein>
<dbReference type="InterPro" id="IPR003661">
    <property type="entry name" value="HisK_dim/P_dom"/>
</dbReference>
<keyword evidence="11" id="KW-1133">Transmembrane helix</keyword>
<sequence>MLNVFIKAQCYIPISLFNSSLRHSLFTKVFLTGGLTLLASIAALSYHNITLQKERVFQGVVSGADRLANTIRLGTHYAMMLNSRDDIREIIHSVSRQKDIRSIRIYNKQGEITFSNASRELGTVTNIRDKACHVCHHSEPPLTELDSAMRVRTYEDAQGRRFVGVLSPIYNEPNCASSACHYHPADKKVLGALDVVFSLEESDRALYLFQVRSLATGGFIFLLTSWLTFLCVNGFVRRPIKRLMFGAATIAKGEPFDPSGFDKRDEIGELATTIERMSRDIEEKQLDLNRQRDEYQKLFELVPCAIVVVDREYKILRYNRLFDRMFDARAGSRCHEVFKGREELCPNCPVAETFSRGAICHSEESRENPDGSSDHWFVTTSPIYDADGEIVAAMEVCLDITQRKELEQRLMSSEKKYHAIFNNIPNPVFVLDPDSLTVLDANDSVAAAYGFGRSEVTGMSFLDFFLAEDRHEHAARIRYGEIINQAQHRKKDGGFMYVRIRVSPSCYPGRNVLLVTTSDITKRLETEQQLLQASKMSTLGEMATGVAHELNQPLTVINTAASFIMRKVGKGEELKPEILATLSEEMVSHIQRATKIINHLREFGRKPQLRLERVRADKVLARAFELFGQQLALRGIEVVWDMEPDLPEVLAMAGSLEQVFINLLINARDALEEHWESGRGAGRKRITLQARADQESVVLRIRDNGPGVPKGLCEKIFEPFFTTKAVGKGTGLGLSISYGIIKDFSGTIWVEETPDGGACFVITLPKIQDSQP</sequence>
<keyword evidence="11" id="KW-0472">Membrane</keyword>
<dbReference type="Pfam" id="PF02518">
    <property type="entry name" value="HATPase_c"/>
    <property type="match status" value="1"/>
</dbReference>
<evidence type="ECO:0000256" key="8">
    <source>
        <dbReference type="ARBA" id="ARBA00022840"/>
    </source>
</evidence>
<evidence type="ECO:0000259" key="14">
    <source>
        <dbReference type="PROSITE" id="PS50113"/>
    </source>
</evidence>
<dbReference type="InterPro" id="IPR000014">
    <property type="entry name" value="PAS"/>
</dbReference>
<reference evidence="16 17" key="1">
    <citation type="journal article" date="2013" name="Genome Announc.">
        <title>Draft Genome Sequence for Desulfovibrio africanus Strain PCS.</title>
        <authorList>
            <person name="Brown S.D."/>
            <person name="Utturkar S.M."/>
            <person name="Arkin A.P."/>
            <person name="Deutschbauer A.M."/>
            <person name="Elias D.A."/>
            <person name="Hazen T.C."/>
            <person name="Chakraborty R."/>
        </authorList>
    </citation>
    <scope>NUCLEOTIDE SEQUENCE [LARGE SCALE GENOMIC DNA]</scope>
    <source>
        <strain evidence="16 17">PCS</strain>
    </source>
</reference>
<dbReference type="SMART" id="SM00091">
    <property type="entry name" value="PAS"/>
    <property type="match status" value="2"/>
</dbReference>
<comment type="catalytic activity">
    <reaction evidence="1">
        <text>ATP + protein L-histidine = ADP + protein N-phospho-L-histidine.</text>
        <dbReference type="EC" id="2.7.13.3"/>
    </reaction>
</comment>
<dbReference type="Pfam" id="PF00672">
    <property type="entry name" value="HAMP"/>
    <property type="match status" value="1"/>
</dbReference>
<evidence type="ECO:0000256" key="2">
    <source>
        <dbReference type="ARBA" id="ARBA00004370"/>
    </source>
</evidence>
<dbReference type="AlphaFoldDB" id="M5Q2C8"/>
<dbReference type="GO" id="GO:0016020">
    <property type="term" value="C:membrane"/>
    <property type="evidence" value="ECO:0007669"/>
    <property type="project" value="UniProtKB-SubCell"/>
</dbReference>
<dbReference type="OrthoDB" id="9805967at2"/>
<evidence type="ECO:0000256" key="4">
    <source>
        <dbReference type="ARBA" id="ARBA00022553"/>
    </source>
</evidence>
<dbReference type="PANTHER" id="PTHR43065:SF10">
    <property type="entry name" value="PEROXIDE STRESS-ACTIVATED HISTIDINE KINASE MAK3"/>
    <property type="match status" value="1"/>
</dbReference>
<dbReference type="InterPro" id="IPR035965">
    <property type="entry name" value="PAS-like_dom_sf"/>
</dbReference>
<dbReference type="Gene3D" id="3.30.450.290">
    <property type="match status" value="1"/>
</dbReference>
<name>M5Q2C8_DESAF</name>
<dbReference type="PRINTS" id="PR00344">
    <property type="entry name" value="BCTRLSENSOR"/>
</dbReference>
<dbReference type="Pfam" id="PF00512">
    <property type="entry name" value="HisKA"/>
    <property type="match status" value="1"/>
</dbReference>
<dbReference type="InterPro" id="IPR036890">
    <property type="entry name" value="HATPase_C_sf"/>
</dbReference>
<dbReference type="NCBIfam" id="TIGR00229">
    <property type="entry name" value="sensory_box"/>
    <property type="match status" value="2"/>
</dbReference>
<dbReference type="CDD" id="cd06225">
    <property type="entry name" value="HAMP"/>
    <property type="match status" value="1"/>
</dbReference>
<evidence type="ECO:0000256" key="11">
    <source>
        <dbReference type="SAM" id="Phobius"/>
    </source>
</evidence>
<dbReference type="InterPro" id="IPR005467">
    <property type="entry name" value="His_kinase_dom"/>
</dbReference>
<dbReference type="InterPro" id="IPR004358">
    <property type="entry name" value="Sig_transdc_His_kin-like_C"/>
</dbReference>
<feature type="domain" description="Histidine kinase" evidence="12">
    <location>
        <begin position="545"/>
        <end position="768"/>
    </location>
</feature>
<keyword evidence="8" id="KW-0067">ATP-binding</keyword>
<evidence type="ECO:0000256" key="5">
    <source>
        <dbReference type="ARBA" id="ARBA00022679"/>
    </source>
</evidence>
<evidence type="ECO:0000256" key="9">
    <source>
        <dbReference type="ARBA" id="ARBA00023012"/>
    </source>
</evidence>
<keyword evidence="10" id="KW-0175">Coiled coil</keyword>
<keyword evidence="4" id="KW-0597">Phosphoprotein</keyword>
<feature type="transmembrane region" description="Helical" evidence="11">
    <location>
        <begin position="25"/>
        <end position="46"/>
    </location>
</feature>
<dbReference type="SMART" id="SM00388">
    <property type="entry name" value="HisKA"/>
    <property type="match status" value="1"/>
</dbReference>